<dbReference type="Gene3D" id="3.30.70.270">
    <property type="match status" value="1"/>
</dbReference>
<keyword evidence="3" id="KW-0418">Kinase</keyword>
<dbReference type="FunFam" id="3.30.70.270:FF:000001">
    <property type="entry name" value="Diguanylate cyclase domain protein"/>
    <property type="match status" value="1"/>
</dbReference>
<proteinExistence type="predicted"/>
<comment type="caution">
    <text evidence="3">The sequence shown here is derived from an EMBL/GenBank/DDBJ whole genome shotgun (WGS) entry which is preliminary data.</text>
</comment>
<name>A0A2N8KPB9_9BURK</name>
<dbReference type="PROSITE" id="PS50112">
    <property type="entry name" value="PAS"/>
    <property type="match status" value="1"/>
</dbReference>
<dbReference type="InterPro" id="IPR029787">
    <property type="entry name" value="Nucleotide_cyclase"/>
</dbReference>
<dbReference type="GO" id="GO:0006355">
    <property type="term" value="P:regulation of DNA-templated transcription"/>
    <property type="evidence" value="ECO:0007669"/>
    <property type="project" value="InterPro"/>
</dbReference>
<dbReference type="NCBIfam" id="TIGR00254">
    <property type="entry name" value="GGDEF"/>
    <property type="match status" value="1"/>
</dbReference>
<dbReference type="AlphaFoldDB" id="A0A2N8KPB9"/>
<dbReference type="Pfam" id="PF00989">
    <property type="entry name" value="PAS"/>
    <property type="match status" value="1"/>
</dbReference>
<dbReference type="NCBIfam" id="TIGR00229">
    <property type="entry name" value="sensory_box"/>
    <property type="match status" value="1"/>
</dbReference>
<keyword evidence="3" id="KW-0808">Transferase</keyword>
<evidence type="ECO:0000313" key="3">
    <source>
        <dbReference type="EMBL" id="PND35302.1"/>
    </source>
</evidence>
<dbReference type="EMBL" id="POQS01000001">
    <property type="protein sequence ID" value="PND35302.1"/>
    <property type="molecule type" value="Genomic_DNA"/>
</dbReference>
<accession>A0A2N8KPB9</accession>
<evidence type="ECO:0000313" key="4">
    <source>
        <dbReference type="Proteomes" id="UP000235994"/>
    </source>
</evidence>
<dbReference type="CDD" id="cd00130">
    <property type="entry name" value="PAS"/>
    <property type="match status" value="1"/>
</dbReference>
<dbReference type="SMART" id="SM00267">
    <property type="entry name" value="GGDEF"/>
    <property type="match status" value="1"/>
</dbReference>
<dbReference type="InterPro" id="IPR013767">
    <property type="entry name" value="PAS_fold"/>
</dbReference>
<keyword evidence="4" id="KW-1185">Reference proteome</keyword>
<reference evidence="3 4" key="1">
    <citation type="submission" date="2018-01" db="EMBL/GenBank/DDBJ databases">
        <title>The draft genome of an aniline degradation strain ANB-1.</title>
        <authorList>
            <person name="Zhang L."/>
            <person name="Jiang J."/>
        </authorList>
    </citation>
    <scope>NUCLEOTIDE SEQUENCE [LARGE SCALE GENOMIC DNA]</scope>
    <source>
        <strain evidence="3 4">ANB-1</strain>
    </source>
</reference>
<dbReference type="SMART" id="SM00091">
    <property type="entry name" value="PAS"/>
    <property type="match status" value="1"/>
</dbReference>
<organism evidence="3 4">
    <name type="scientific">Achromobacter pulmonis</name>
    <dbReference type="NCBI Taxonomy" id="1389932"/>
    <lineage>
        <taxon>Bacteria</taxon>
        <taxon>Pseudomonadati</taxon>
        <taxon>Pseudomonadota</taxon>
        <taxon>Betaproteobacteria</taxon>
        <taxon>Burkholderiales</taxon>
        <taxon>Alcaligenaceae</taxon>
        <taxon>Achromobacter</taxon>
    </lineage>
</organism>
<dbReference type="InterPro" id="IPR043128">
    <property type="entry name" value="Rev_trsase/Diguanyl_cyclase"/>
</dbReference>
<evidence type="ECO:0000259" key="1">
    <source>
        <dbReference type="PROSITE" id="PS50112"/>
    </source>
</evidence>
<sequence>MLSTPFNIVAASVQTLAPGSPAGLDATECGQELQRLREVVAQYEALFQTAPVLINAFGPDGRCTLWNEACERRFGWSSAEIMAASEPLALFYPDPQLRQRVIDTVGPQPSRSFREWHPLARNGERLSVLWSNIRLPDGRVINIGMDVTDSRRTEAALARMARVDSLTDCWNRAEILKRVEDRQAEARHGEDGPNTVLMLDMDYFKQVNDRYGHLGGDAALRHFCDQLRACVRECDSIGRLGGEEFLVLLAGADVDVAQAVYARLRASLRQNPAEIDGEAVTLSVSGGIARFSPDDANASDVLRRADFALYQAKRAGRDCAVQYRI</sequence>
<dbReference type="InterPro" id="IPR000014">
    <property type="entry name" value="PAS"/>
</dbReference>
<dbReference type="PROSITE" id="PS50887">
    <property type="entry name" value="GGDEF"/>
    <property type="match status" value="1"/>
</dbReference>
<evidence type="ECO:0000259" key="2">
    <source>
        <dbReference type="PROSITE" id="PS50887"/>
    </source>
</evidence>
<dbReference type="Pfam" id="PF00990">
    <property type="entry name" value="GGDEF"/>
    <property type="match status" value="1"/>
</dbReference>
<dbReference type="InterPro" id="IPR052155">
    <property type="entry name" value="Biofilm_reg_signaling"/>
</dbReference>
<dbReference type="InterPro" id="IPR000160">
    <property type="entry name" value="GGDEF_dom"/>
</dbReference>
<dbReference type="PANTHER" id="PTHR44757">
    <property type="entry name" value="DIGUANYLATE CYCLASE DGCP"/>
    <property type="match status" value="1"/>
</dbReference>
<dbReference type="SUPFAM" id="SSF55073">
    <property type="entry name" value="Nucleotide cyclase"/>
    <property type="match status" value="1"/>
</dbReference>
<dbReference type="InterPro" id="IPR035965">
    <property type="entry name" value="PAS-like_dom_sf"/>
</dbReference>
<dbReference type="RefSeq" id="WP_102771244.1">
    <property type="nucleotide sequence ID" value="NZ_POQS01000001.1"/>
</dbReference>
<feature type="domain" description="PAS" evidence="1">
    <location>
        <begin position="39"/>
        <end position="94"/>
    </location>
</feature>
<dbReference type="CDD" id="cd01949">
    <property type="entry name" value="GGDEF"/>
    <property type="match status" value="1"/>
</dbReference>
<dbReference type="Gene3D" id="3.30.450.20">
    <property type="entry name" value="PAS domain"/>
    <property type="match status" value="1"/>
</dbReference>
<protein>
    <submittedName>
        <fullName evidence="3">Histidine kinase</fullName>
    </submittedName>
</protein>
<dbReference type="Proteomes" id="UP000235994">
    <property type="component" value="Unassembled WGS sequence"/>
</dbReference>
<gene>
    <name evidence="3" type="ORF">C1I89_02640</name>
</gene>
<feature type="domain" description="GGDEF" evidence="2">
    <location>
        <begin position="192"/>
        <end position="325"/>
    </location>
</feature>
<dbReference type="SUPFAM" id="SSF55785">
    <property type="entry name" value="PYP-like sensor domain (PAS domain)"/>
    <property type="match status" value="1"/>
</dbReference>
<dbReference type="PANTHER" id="PTHR44757:SF2">
    <property type="entry name" value="BIOFILM ARCHITECTURE MAINTENANCE PROTEIN MBAA"/>
    <property type="match status" value="1"/>
</dbReference>
<dbReference type="GO" id="GO:0016301">
    <property type="term" value="F:kinase activity"/>
    <property type="evidence" value="ECO:0007669"/>
    <property type="project" value="UniProtKB-KW"/>
</dbReference>